<sequence>MGEYEKLLKRRPAMFDGSSSSASTATATTTATTNLDSNNEPAPMEFIIENPQDTYGHEISDKDEYSDDHILSDSSDDYDETTDNEDTDTRVEYDSRDHITRVAAEMRTFQSLSHAMNAYSNEDSSRQTLYQPNDFADIFTGPTRPFKSKVEFILHALFYGNEDLASERSIKKIMFVIKIVLDVREESGVALDFLTPNAVINYHNQKKNQIPVFLTATFDVVNQDNERHVLWINKPSNYINLALPDFTENQRLNLNQGKKWKENPLLQHPMITSNGMDYWVRSPNQYLLEKFLTKDGSILANAFQVYGGHNPQLNHPDDTHFLRFGNSTNFAVSTLKYTIEVDRIMSTVEKDSDLFLGRGFSVSYCPAEIVTYALTGVQSDLWLNKSRVEEFKRRFLGSGLMKVAVCPLNLYSDDTSGNSTKQYNKYDSYLMYFAALPLETRNKRENAIFICTSNHTLNAIEMLLPIINDLVRLKKGIEIYSEDHGEVVLVVAPLLLFMGDNPRQSQLAMHKRTSAKKFCQKCLISLPCIEQGSIPDAPLYSPVDHRGSEERTRDFLCAFANADSQSELYLNGCELSYIKNGSEEFLRLEAFDPIKDMPVAILHIIPLGLTKYLMTFLWKQKMLTTSEKGRLQEALNYYKSCKSYSRTFRNKLCHTGSFIGRNFKELIQVLLGIMSKLFSDKPLASVFIKALHALGRLSSLVYMRGVDQCFDYYIAQIKHAVTDVTDLLFQLDVQILQKGFSKQDFTFKPKVHLLHYITDDIVRFGSVLQYKTENDVATRFGKQFICWHLCNGGSYVVEKPAGNGTRSVRSSISDFVKLAPVNFPGFNLHFFGSRVNSDNSRLLTPTLCDTLAGVFQSNGQLFFGQVKIVQVRDSADRIRKVFFMQKYQIVSNSNVNCIYIPAVVMNNYNNIVVLPLEGLVEVNKDDINIVQAVDFHLSVGSSNNQKFLNVAKFGMFWWMLMNIAKIY</sequence>
<keyword evidence="3" id="KW-1185">Reference proteome</keyword>
<evidence type="ECO:0000256" key="1">
    <source>
        <dbReference type="SAM" id="MobiDB-lite"/>
    </source>
</evidence>
<feature type="compositionally biased region" description="Low complexity" evidence="1">
    <location>
        <begin position="18"/>
        <end position="33"/>
    </location>
</feature>
<evidence type="ECO:0000313" key="2">
    <source>
        <dbReference type="EMBL" id="OAD65103.1"/>
    </source>
</evidence>
<protein>
    <submittedName>
        <fullName evidence="2">Uncharacterized protein</fullName>
    </submittedName>
</protein>
<dbReference type="InParanoid" id="A0A162T8W2"/>
<proteinExistence type="predicted"/>
<dbReference type="VEuPathDB" id="FungiDB:PHYBLDRAFT_176425"/>
<dbReference type="PANTHER" id="PTHR31912">
    <property type="entry name" value="IP13529P"/>
    <property type="match status" value="1"/>
</dbReference>
<gene>
    <name evidence="2" type="ORF">PHYBLDRAFT_176425</name>
</gene>
<feature type="region of interest" description="Disordered" evidence="1">
    <location>
        <begin position="66"/>
        <end position="89"/>
    </location>
</feature>
<dbReference type="STRING" id="763407.A0A162T8W2"/>
<dbReference type="GeneID" id="28998675"/>
<evidence type="ECO:0000313" key="3">
    <source>
        <dbReference type="Proteomes" id="UP000077315"/>
    </source>
</evidence>
<accession>A0A162T8W2</accession>
<dbReference type="EMBL" id="KV441018">
    <property type="protein sequence ID" value="OAD65103.1"/>
    <property type="molecule type" value="Genomic_DNA"/>
</dbReference>
<name>A0A162T8W2_PHYB8</name>
<feature type="compositionally biased region" description="Acidic residues" evidence="1">
    <location>
        <begin position="74"/>
        <end position="86"/>
    </location>
</feature>
<dbReference type="Proteomes" id="UP000077315">
    <property type="component" value="Unassembled WGS sequence"/>
</dbReference>
<dbReference type="PANTHER" id="PTHR31912:SF34">
    <property type="entry name" value="NOTOCHORD-RELATED PROTEIN"/>
    <property type="match status" value="1"/>
</dbReference>
<feature type="region of interest" description="Disordered" evidence="1">
    <location>
        <begin position="1"/>
        <end position="42"/>
    </location>
</feature>
<dbReference type="AlphaFoldDB" id="A0A162T8W2"/>
<reference evidence="3" key="1">
    <citation type="submission" date="2015-06" db="EMBL/GenBank/DDBJ databases">
        <title>Expansion of signal transduction pathways in fungi by whole-genome duplication.</title>
        <authorList>
            <consortium name="DOE Joint Genome Institute"/>
            <person name="Corrochano L.M."/>
            <person name="Kuo A."/>
            <person name="Marcet-Houben M."/>
            <person name="Polaino S."/>
            <person name="Salamov A."/>
            <person name="Villalobos J.M."/>
            <person name="Alvarez M.I."/>
            <person name="Avalos J."/>
            <person name="Benito E.P."/>
            <person name="Benoit I."/>
            <person name="Burger G."/>
            <person name="Camino L.P."/>
            <person name="Canovas D."/>
            <person name="Cerda-Olmedo E."/>
            <person name="Cheng J.-F."/>
            <person name="Dominguez A."/>
            <person name="Elias M."/>
            <person name="Eslava A.P."/>
            <person name="Glaser F."/>
            <person name="Grimwood J."/>
            <person name="Gutierrez G."/>
            <person name="Heitman J."/>
            <person name="Henrissat B."/>
            <person name="Iturriaga E.A."/>
            <person name="Lang B.F."/>
            <person name="Lavin J.L."/>
            <person name="Lee S."/>
            <person name="Li W."/>
            <person name="Lindquist E."/>
            <person name="Lopez-Garcia S."/>
            <person name="Luque E.M."/>
            <person name="Marcos A.T."/>
            <person name="Martin J."/>
            <person name="McCluskey K."/>
            <person name="Medina H.R."/>
            <person name="Miralles-Duran A."/>
            <person name="Miyazaki A."/>
            <person name="Munoz-Torres E."/>
            <person name="Oguiza J.A."/>
            <person name="Ohm R."/>
            <person name="Olmedo M."/>
            <person name="Orejas M."/>
            <person name="Ortiz-Castellanos L."/>
            <person name="Pisabarro A.G."/>
            <person name="Rodriguez-Romero J."/>
            <person name="Ruiz-Herrera J."/>
            <person name="Ruiz-Vazquez R."/>
            <person name="Sanz C."/>
            <person name="Schackwitz W."/>
            <person name="Schmutz J."/>
            <person name="Shahriari M."/>
            <person name="Shelest E."/>
            <person name="Silva-Franco F."/>
            <person name="Soanes D."/>
            <person name="Syed K."/>
            <person name="Tagua V.G."/>
            <person name="Talbot N.J."/>
            <person name="Thon M."/>
            <person name="De vries R.P."/>
            <person name="Wiebenga A."/>
            <person name="Yadav J.S."/>
            <person name="Braun E.L."/>
            <person name="Baker S."/>
            <person name="Garre V."/>
            <person name="Horwitz B."/>
            <person name="Torres-Martinez S."/>
            <person name="Idnurm A."/>
            <person name="Herrera-Estrella A."/>
            <person name="Gabaldon T."/>
            <person name="Grigoriev I.V."/>
        </authorList>
    </citation>
    <scope>NUCLEOTIDE SEQUENCE [LARGE SCALE GENOMIC DNA]</scope>
    <source>
        <strain evidence="3">NRRL 1555(-)</strain>
    </source>
</reference>
<dbReference type="OrthoDB" id="2276327at2759"/>
<dbReference type="RefSeq" id="XP_018283143.1">
    <property type="nucleotide sequence ID" value="XM_018437769.1"/>
</dbReference>
<organism evidence="2 3">
    <name type="scientific">Phycomyces blakesleeanus (strain ATCC 8743b / DSM 1359 / FGSC 10004 / NBRC 33097 / NRRL 1555)</name>
    <dbReference type="NCBI Taxonomy" id="763407"/>
    <lineage>
        <taxon>Eukaryota</taxon>
        <taxon>Fungi</taxon>
        <taxon>Fungi incertae sedis</taxon>
        <taxon>Mucoromycota</taxon>
        <taxon>Mucoromycotina</taxon>
        <taxon>Mucoromycetes</taxon>
        <taxon>Mucorales</taxon>
        <taxon>Phycomycetaceae</taxon>
        <taxon>Phycomyces</taxon>
    </lineage>
</organism>